<feature type="transmembrane region" description="Helical" evidence="8">
    <location>
        <begin position="57"/>
        <end position="78"/>
    </location>
</feature>
<evidence type="ECO:0000259" key="9">
    <source>
        <dbReference type="Pfam" id="PF00884"/>
    </source>
</evidence>
<reference evidence="10 11" key="1">
    <citation type="submission" date="2019-03" db="EMBL/GenBank/DDBJ databases">
        <authorList>
            <consortium name="Pathogen Informatics"/>
        </authorList>
    </citation>
    <scope>NUCLEOTIDE SEQUENCE [LARGE SCALE GENOMIC DNA]</scope>
    <source>
        <strain evidence="10 11">NCTC12993</strain>
    </source>
</reference>
<feature type="transmembrane region" description="Helical" evidence="8">
    <location>
        <begin position="32"/>
        <end position="50"/>
    </location>
</feature>
<name>A0A485APX4_KLUCR</name>
<evidence type="ECO:0000256" key="1">
    <source>
        <dbReference type="ARBA" id="ARBA00004651"/>
    </source>
</evidence>
<keyword evidence="11" id="KW-1185">Reference proteome</keyword>
<evidence type="ECO:0000256" key="2">
    <source>
        <dbReference type="ARBA" id="ARBA00022475"/>
    </source>
</evidence>
<dbReference type="CDD" id="cd16017">
    <property type="entry name" value="LptA"/>
    <property type="match status" value="1"/>
</dbReference>
<dbReference type="Proteomes" id="UP000401081">
    <property type="component" value="Unassembled WGS sequence"/>
</dbReference>
<keyword evidence="2" id="KW-1003">Cell membrane</keyword>
<proteinExistence type="inferred from homology"/>
<dbReference type="PANTHER" id="PTHR30443">
    <property type="entry name" value="INNER MEMBRANE PROTEIN"/>
    <property type="match status" value="1"/>
</dbReference>
<sequence length="507" mass="57833">MFSRYKNNLVVLFFFTALYLYSRFLLRATGDWRPEVVNVLLLTGLCSFLFTAKRTFLITIPFLFILTLYAPIGLTYGYPTYQYVASLFATTVGESLEFLRLIPLKAYLYTVVLLVAPFILNRIALRFNIKPCNNKLFILSFAVLSFCSSGAFLFLSETKASVAKVEKENSELEKYVNRNDWQTVKQTGKNQYDDYYLVIGESARRDYFHTYGYPVKNTPFLDSTKGVIVNGLESAGTYTIGSLRLMLTLGDTEKWTPNYNRNLIGLANKAGFSTYWISNQGQFGQWDTPISAIAKKSDKSYFTKFQGYNERNIPDTAMLRILKPIIKQETAKRRLFVIHTMGSHPHACDRIEGMKDPITVTNKVDSYIACYVSSIKQTDMFLENLHHVITQNNHGRSFSMIYFSDHGMAHRDVDGVIQLNNNYVSKYHHDIPLVKISSDDRERKVISSQKSGLLFVNGLASWMGIRAEKIQPYDLFDGVSDTNDFGLSQQPYKVDDPAIDISSVLTQ</sequence>
<comment type="subcellular location">
    <subcellularLocation>
        <location evidence="1">Cell membrane</location>
        <topology evidence="1">Multi-pass membrane protein</topology>
    </subcellularLocation>
</comment>
<dbReference type="EMBL" id="CAADJD010000018">
    <property type="protein sequence ID" value="VFS63025.1"/>
    <property type="molecule type" value="Genomic_DNA"/>
</dbReference>
<evidence type="ECO:0000313" key="10">
    <source>
        <dbReference type="EMBL" id="VFS63025.1"/>
    </source>
</evidence>
<evidence type="ECO:0000256" key="8">
    <source>
        <dbReference type="SAM" id="Phobius"/>
    </source>
</evidence>
<keyword evidence="3 10" id="KW-0808">Transferase</keyword>
<keyword evidence="4 8" id="KW-0812">Transmembrane</keyword>
<dbReference type="InterPro" id="IPR058130">
    <property type="entry name" value="PEA_transf_C"/>
</dbReference>
<evidence type="ECO:0000256" key="3">
    <source>
        <dbReference type="ARBA" id="ARBA00022679"/>
    </source>
</evidence>
<organism evidence="10 11">
    <name type="scientific">Kluyvera cryocrescens</name>
    <name type="common">Kluyvera citrophila</name>
    <dbReference type="NCBI Taxonomy" id="580"/>
    <lineage>
        <taxon>Bacteria</taxon>
        <taxon>Pseudomonadati</taxon>
        <taxon>Pseudomonadota</taxon>
        <taxon>Gammaproteobacteria</taxon>
        <taxon>Enterobacterales</taxon>
        <taxon>Enterobacteriaceae</taxon>
        <taxon>Kluyvera</taxon>
    </lineage>
</organism>
<dbReference type="Gene3D" id="3.40.720.10">
    <property type="entry name" value="Alkaline Phosphatase, subunit A"/>
    <property type="match status" value="1"/>
</dbReference>
<dbReference type="SUPFAM" id="SSF53649">
    <property type="entry name" value="Alkaline phosphatase-like"/>
    <property type="match status" value="1"/>
</dbReference>
<dbReference type="GO" id="GO:0009244">
    <property type="term" value="P:lipopolysaccharide core region biosynthetic process"/>
    <property type="evidence" value="ECO:0007669"/>
    <property type="project" value="TreeGrafter"/>
</dbReference>
<dbReference type="Pfam" id="PF00884">
    <property type="entry name" value="Sulfatase"/>
    <property type="match status" value="1"/>
</dbReference>
<dbReference type="PANTHER" id="PTHR30443:SF4">
    <property type="entry name" value="PHOSPHOETHANOLAMINE TRANSFERASE OPGE-RELATED"/>
    <property type="match status" value="1"/>
</dbReference>
<dbReference type="InterPro" id="IPR000917">
    <property type="entry name" value="Sulfatase_N"/>
</dbReference>
<dbReference type="EC" id="2.7.-.-" evidence="10"/>
<dbReference type="RefSeq" id="WP_061283298.1">
    <property type="nucleotide sequence ID" value="NZ_BCTM01000017.1"/>
</dbReference>
<accession>A0A485APX4</accession>
<comment type="similarity">
    <text evidence="7">Belongs to the phosphoethanolamine transferase family.</text>
</comment>
<feature type="domain" description="Sulfatase N-terminal" evidence="9">
    <location>
        <begin position="196"/>
        <end position="465"/>
    </location>
</feature>
<feature type="transmembrane region" description="Helical" evidence="8">
    <location>
        <begin position="106"/>
        <end position="124"/>
    </location>
</feature>
<protein>
    <submittedName>
        <fullName evidence="10">Phosphoethanolamine transferase ybiP</fullName>
        <ecNumber evidence="10">2.7.-.-</ecNumber>
    </submittedName>
</protein>
<evidence type="ECO:0000313" key="11">
    <source>
        <dbReference type="Proteomes" id="UP000401081"/>
    </source>
</evidence>
<evidence type="ECO:0000256" key="5">
    <source>
        <dbReference type="ARBA" id="ARBA00022989"/>
    </source>
</evidence>
<dbReference type="AlphaFoldDB" id="A0A485APX4"/>
<keyword evidence="6 8" id="KW-0472">Membrane</keyword>
<dbReference type="InterPro" id="IPR017850">
    <property type="entry name" value="Alkaline_phosphatase_core_sf"/>
</dbReference>
<dbReference type="GO" id="GO:0016776">
    <property type="term" value="F:phosphotransferase activity, phosphate group as acceptor"/>
    <property type="evidence" value="ECO:0007669"/>
    <property type="project" value="TreeGrafter"/>
</dbReference>
<feature type="transmembrane region" description="Helical" evidence="8">
    <location>
        <begin position="7"/>
        <end position="26"/>
    </location>
</feature>
<evidence type="ECO:0000256" key="6">
    <source>
        <dbReference type="ARBA" id="ARBA00023136"/>
    </source>
</evidence>
<evidence type="ECO:0000256" key="7">
    <source>
        <dbReference type="ARBA" id="ARBA00038481"/>
    </source>
</evidence>
<feature type="transmembrane region" description="Helical" evidence="8">
    <location>
        <begin position="136"/>
        <end position="155"/>
    </location>
</feature>
<dbReference type="GO" id="GO:0005886">
    <property type="term" value="C:plasma membrane"/>
    <property type="evidence" value="ECO:0007669"/>
    <property type="project" value="UniProtKB-SubCell"/>
</dbReference>
<keyword evidence="5 8" id="KW-1133">Transmembrane helix</keyword>
<evidence type="ECO:0000256" key="4">
    <source>
        <dbReference type="ARBA" id="ARBA00022692"/>
    </source>
</evidence>
<gene>
    <name evidence="10" type="primary">ybiP_4</name>
    <name evidence="10" type="ORF">NCTC12993_02430</name>
</gene>
<dbReference type="InterPro" id="IPR040423">
    <property type="entry name" value="PEA_transferase"/>
</dbReference>